<dbReference type="SUPFAM" id="SSF52743">
    <property type="entry name" value="Subtilisin-like"/>
    <property type="match status" value="1"/>
</dbReference>
<dbReference type="InterPro" id="IPR000209">
    <property type="entry name" value="Peptidase_S8/S53_dom"/>
</dbReference>
<proteinExistence type="inferred from homology"/>
<dbReference type="InterPro" id="IPR036852">
    <property type="entry name" value="Peptidase_S8/S53_dom_sf"/>
</dbReference>
<keyword evidence="10" id="KW-1185">Reference proteome</keyword>
<feature type="signal peptide" evidence="7">
    <location>
        <begin position="1"/>
        <end position="23"/>
    </location>
</feature>
<dbReference type="STRING" id="418495.SAMN05216215_106620"/>
<dbReference type="EMBL" id="FNOK01000066">
    <property type="protein sequence ID" value="SDZ38158.1"/>
    <property type="molecule type" value="Genomic_DNA"/>
</dbReference>
<evidence type="ECO:0000256" key="4">
    <source>
        <dbReference type="ARBA" id="ARBA00022825"/>
    </source>
</evidence>
<dbReference type="SMR" id="A0A1H3SKG4"/>
<dbReference type="AlphaFoldDB" id="A0A1H3SKG4"/>
<keyword evidence="6" id="KW-1133">Transmembrane helix</keyword>
<evidence type="ECO:0000256" key="1">
    <source>
        <dbReference type="ARBA" id="ARBA00011073"/>
    </source>
</evidence>
<evidence type="ECO:0000313" key="10">
    <source>
        <dbReference type="Proteomes" id="UP000199529"/>
    </source>
</evidence>
<keyword evidence="6" id="KW-0472">Membrane</keyword>
<comment type="similarity">
    <text evidence="1 5">Belongs to the peptidase S8 family.</text>
</comment>
<dbReference type="Pfam" id="PF00082">
    <property type="entry name" value="Peptidase_S8"/>
    <property type="match status" value="1"/>
</dbReference>
<name>A0A1H3SKG4_9PSEU</name>
<reference evidence="10" key="1">
    <citation type="submission" date="2016-10" db="EMBL/GenBank/DDBJ databases">
        <authorList>
            <person name="Varghese N."/>
            <person name="Submissions S."/>
        </authorList>
    </citation>
    <scope>NUCLEOTIDE SEQUENCE [LARGE SCALE GENOMIC DNA]</scope>
    <source>
        <strain evidence="10">CGMCC 4.3530</strain>
    </source>
</reference>
<dbReference type="OrthoDB" id="5240330at2"/>
<feature type="domain" description="Peptidase S8/S53" evidence="8">
    <location>
        <begin position="60"/>
        <end position="305"/>
    </location>
</feature>
<dbReference type="PRINTS" id="PR00723">
    <property type="entry name" value="SUBTILISIN"/>
</dbReference>
<accession>A0A1H3SKG4</accession>
<dbReference type="Proteomes" id="UP000199529">
    <property type="component" value="Unassembled WGS sequence"/>
</dbReference>
<feature type="transmembrane region" description="Helical" evidence="6">
    <location>
        <begin position="346"/>
        <end position="367"/>
    </location>
</feature>
<evidence type="ECO:0000313" key="9">
    <source>
        <dbReference type="EMBL" id="SDZ38158.1"/>
    </source>
</evidence>
<keyword evidence="2" id="KW-0645">Protease</keyword>
<sequence length="376" mass="38000">MRRVLAVAAAALFAVSAAPVAFAQGPTGQCTPPAETTIERTSWAQERMAADRVWPLTKGSVTVAVVDTGVSAGAPALSGAVERGTDLRGGLGNGDCFGRGTFIAGLIAARQGRGPFVGIAPGTSIYPVRVSDDPPKIQDHAALSRDIAAGIRSSVDAGARVVAVGLVSTIGTEELKAAVEYATSRDVVVLAAAAVPKKGQLAFPARYPGVVAVAPVAAEGPLTELPYGAAPDVAAPANDLVGIAPAGAGNRVGSGIELAVGYAAGAVALVRSYHRTLSAAQVVDRLQKTADQPAGRLPNEYIGYGVVDPFAAVTTILDTDPPVQAVAERLSVPLPEPPDPEPGNRALLFAGLAGAVALLIAGPAIVATKEKRRREG</sequence>
<feature type="chain" id="PRO_5011633359" evidence="7">
    <location>
        <begin position="24"/>
        <end position="376"/>
    </location>
</feature>
<dbReference type="GO" id="GO:0004252">
    <property type="term" value="F:serine-type endopeptidase activity"/>
    <property type="evidence" value="ECO:0007669"/>
    <property type="project" value="InterPro"/>
</dbReference>
<keyword evidence="3" id="KW-0378">Hydrolase</keyword>
<gene>
    <name evidence="9" type="ORF">SAMN05216215_106620</name>
</gene>
<dbReference type="GO" id="GO:0006508">
    <property type="term" value="P:proteolysis"/>
    <property type="evidence" value="ECO:0007669"/>
    <property type="project" value="UniProtKB-KW"/>
</dbReference>
<dbReference type="InterPro" id="IPR015500">
    <property type="entry name" value="Peptidase_S8_subtilisin-rel"/>
</dbReference>
<dbReference type="PROSITE" id="PS51892">
    <property type="entry name" value="SUBTILASE"/>
    <property type="match status" value="1"/>
</dbReference>
<evidence type="ECO:0000259" key="8">
    <source>
        <dbReference type="Pfam" id="PF00082"/>
    </source>
</evidence>
<dbReference type="PANTHER" id="PTHR43806">
    <property type="entry name" value="PEPTIDASE S8"/>
    <property type="match status" value="1"/>
</dbReference>
<evidence type="ECO:0000256" key="3">
    <source>
        <dbReference type="ARBA" id="ARBA00022801"/>
    </source>
</evidence>
<keyword evidence="4" id="KW-0720">Serine protease</keyword>
<evidence type="ECO:0000256" key="2">
    <source>
        <dbReference type="ARBA" id="ARBA00022670"/>
    </source>
</evidence>
<organism evidence="9 10">
    <name type="scientific">Saccharopolyspora shandongensis</name>
    <dbReference type="NCBI Taxonomy" id="418495"/>
    <lineage>
        <taxon>Bacteria</taxon>
        <taxon>Bacillati</taxon>
        <taxon>Actinomycetota</taxon>
        <taxon>Actinomycetes</taxon>
        <taxon>Pseudonocardiales</taxon>
        <taxon>Pseudonocardiaceae</taxon>
        <taxon>Saccharopolyspora</taxon>
    </lineage>
</organism>
<evidence type="ECO:0000256" key="5">
    <source>
        <dbReference type="PROSITE-ProRule" id="PRU01240"/>
    </source>
</evidence>
<evidence type="ECO:0000256" key="7">
    <source>
        <dbReference type="SAM" id="SignalP"/>
    </source>
</evidence>
<dbReference type="RefSeq" id="WP_093276749.1">
    <property type="nucleotide sequence ID" value="NZ_FNOK01000066.1"/>
</dbReference>
<protein>
    <submittedName>
        <fullName evidence="9">Subtilase family protein</fullName>
    </submittedName>
</protein>
<dbReference type="Gene3D" id="3.40.50.200">
    <property type="entry name" value="Peptidase S8/S53 domain"/>
    <property type="match status" value="1"/>
</dbReference>
<dbReference type="InterPro" id="IPR050131">
    <property type="entry name" value="Peptidase_S8_subtilisin-like"/>
</dbReference>
<comment type="caution">
    <text evidence="5">Lacks conserved residue(s) required for the propagation of feature annotation.</text>
</comment>
<keyword evidence="6" id="KW-0812">Transmembrane</keyword>
<keyword evidence="7" id="KW-0732">Signal</keyword>
<dbReference type="PANTHER" id="PTHR43806:SF11">
    <property type="entry name" value="CEREVISIN-RELATED"/>
    <property type="match status" value="1"/>
</dbReference>
<evidence type="ECO:0000256" key="6">
    <source>
        <dbReference type="SAM" id="Phobius"/>
    </source>
</evidence>